<protein>
    <submittedName>
        <fullName evidence="4">Uncharacterized protein</fullName>
    </submittedName>
</protein>
<keyword evidence="6" id="KW-1185">Reference proteome</keyword>
<feature type="transmembrane region" description="Helical" evidence="2">
    <location>
        <begin position="6"/>
        <end position="34"/>
    </location>
</feature>
<evidence type="ECO:0000313" key="3">
    <source>
        <dbReference type="EMBL" id="GEQ06418.1"/>
    </source>
</evidence>
<evidence type="ECO:0000313" key="6">
    <source>
        <dbReference type="Proteomes" id="UP000321057"/>
    </source>
</evidence>
<reference evidence="3 6" key="2">
    <citation type="submission" date="2019-07" db="EMBL/GenBank/DDBJ databases">
        <title>Whole genome shotgun sequence of Staphylococcus gallinarum NBRC 109767.</title>
        <authorList>
            <person name="Hosoyama A."/>
            <person name="Uohara A."/>
            <person name="Ohji S."/>
            <person name="Ichikawa N."/>
        </authorList>
    </citation>
    <scope>NUCLEOTIDE SEQUENCE [LARGE SCALE GENOMIC DNA]</scope>
    <source>
        <strain evidence="3 6">NBRC 109767</strain>
    </source>
</reference>
<keyword evidence="1" id="KW-0175">Coiled coil</keyword>
<accession>A0A0D0SQI2</accession>
<keyword evidence="2" id="KW-0812">Transmembrane</keyword>
<feature type="coiled-coil region" evidence="1">
    <location>
        <begin position="37"/>
        <end position="64"/>
    </location>
</feature>
<evidence type="ECO:0000313" key="4">
    <source>
        <dbReference type="EMBL" id="SUM31182.1"/>
    </source>
</evidence>
<dbReference type="Proteomes" id="UP000321057">
    <property type="component" value="Unassembled WGS sequence"/>
</dbReference>
<gene>
    <name evidence="4" type="ORF">NCTC12195_00588</name>
    <name evidence="3" type="ORF">SGA02_22460</name>
</gene>
<name>A0A0D0SQI2_STAGA</name>
<keyword evidence="2" id="KW-0472">Membrane</keyword>
<keyword evidence="2" id="KW-1133">Transmembrane helix</keyword>
<dbReference type="EMBL" id="BKAX01000006">
    <property type="protein sequence ID" value="GEQ06418.1"/>
    <property type="molecule type" value="Genomic_DNA"/>
</dbReference>
<dbReference type="AlphaFoldDB" id="A0A0D0SQI2"/>
<evidence type="ECO:0000256" key="2">
    <source>
        <dbReference type="SAM" id="Phobius"/>
    </source>
</evidence>
<dbReference type="RefSeq" id="WP_042737686.1">
    <property type="nucleotide sequence ID" value="NZ_BKAX01000006.1"/>
</dbReference>
<dbReference type="EMBL" id="UHDK01000001">
    <property type="protein sequence ID" value="SUM31182.1"/>
    <property type="molecule type" value="Genomic_DNA"/>
</dbReference>
<proteinExistence type="predicted"/>
<dbReference type="Proteomes" id="UP000255277">
    <property type="component" value="Unassembled WGS sequence"/>
</dbReference>
<evidence type="ECO:0000256" key="1">
    <source>
        <dbReference type="SAM" id="Coils"/>
    </source>
</evidence>
<evidence type="ECO:0000313" key="5">
    <source>
        <dbReference type="Proteomes" id="UP000255277"/>
    </source>
</evidence>
<organism evidence="4 5">
    <name type="scientific">Staphylococcus gallinarum</name>
    <dbReference type="NCBI Taxonomy" id="1293"/>
    <lineage>
        <taxon>Bacteria</taxon>
        <taxon>Bacillati</taxon>
        <taxon>Bacillota</taxon>
        <taxon>Bacilli</taxon>
        <taxon>Bacillales</taxon>
        <taxon>Staphylococcaceae</taxon>
        <taxon>Staphylococcus</taxon>
    </lineage>
</organism>
<sequence>MNGLILGAFSLSTTFVTLIDISIAFVVILIIYGIRYLISYIKKVDHLERELNDLKKEYYEKERG</sequence>
<reference evidence="4 5" key="1">
    <citation type="submission" date="2018-06" db="EMBL/GenBank/DDBJ databases">
        <authorList>
            <consortium name="Pathogen Informatics"/>
            <person name="Doyle S."/>
        </authorList>
    </citation>
    <scope>NUCLEOTIDE SEQUENCE [LARGE SCALE GENOMIC DNA]</scope>
    <source>
        <strain evidence="4 5">NCTC12195</strain>
    </source>
</reference>